<evidence type="ECO:0000256" key="7">
    <source>
        <dbReference type="ARBA" id="ARBA00022777"/>
    </source>
</evidence>
<keyword evidence="6" id="KW-0598">Phosphotransferase system</keyword>
<evidence type="ECO:0000256" key="6">
    <source>
        <dbReference type="ARBA" id="ARBA00022683"/>
    </source>
</evidence>
<dbReference type="Gene3D" id="3.40.35.10">
    <property type="entry name" value="Phosphotransferase system, sorbose subfamily IIB component"/>
    <property type="match status" value="1"/>
</dbReference>
<dbReference type="InterPro" id="IPR036667">
    <property type="entry name" value="PTS_IIB_sorbose-sp_sf"/>
</dbReference>
<evidence type="ECO:0000259" key="8">
    <source>
        <dbReference type="PROSITE" id="PS51101"/>
    </source>
</evidence>
<accession>A0ABQ2NPM2</accession>
<comment type="subcellular location">
    <subcellularLocation>
        <location evidence="1">Cytoplasm</location>
    </subcellularLocation>
</comment>
<keyword evidence="7" id="KW-0418">Kinase</keyword>
<comment type="caution">
    <text evidence="9">The sequence shown here is derived from an EMBL/GenBank/DDBJ whole genome shotgun (WGS) entry which is preliminary data.</text>
</comment>
<keyword evidence="5" id="KW-0808">Transferase</keyword>
<evidence type="ECO:0000313" key="10">
    <source>
        <dbReference type="Proteomes" id="UP000641206"/>
    </source>
</evidence>
<sequence length="165" mass="18482">MIVEIRLDERLVHGQTMTNWMSFFGATHVLVVNEATANDPLQVTALKMAVTGNYKLLVTNTEKAADILNDERSKNFKIYVLCKTPQDVLELTKLVPGIKEVNLASYGRIEKANVPNRKELVSGQLIVDDEDLQTLREIESSGIKCVMHVLPATQRTKLNIGSLKY</sequence>
<dbReference type="PROSITE" id="PS51101">
    <property type="entry name" value="PTS_EIIB_TYPE_4"/>
    <property type="match status" value="1"/>
</dbReference>
<dbReference type="Pfam" id="PF03830">
    <property type="entry name" value="PTSIIB_sorb"/>
    <property type="match status" value="1"/>
</dbReference>
<evidence type="ECO:0000256" key="5">
    <source>
        <dbReference type="ARBA" id="ARBA00022679"/>
    </source>
</evidence>
<keyword evidence="10" id="KW-1185">Reference proteome</keyword>
<organism evidence="9 10">
    <name type="scientific">Oceanobacillus neutriphilus</name>
    <dbReference type="NCBI Taxonomy" id="531815"/>
    <lineage>
        <taxon>Bacteria</taxon>
        <taxon>Bacillati</taxon>
        <taxon>Bacillota</taxon>
        <taxon>Bacilli</taxon>
        <taxon>Bacillales</taxon>
        <taxon>Bacillaceae</taxon>
        <taxon>Oceanobacillus</taxon>
    </lineage>
</organism>
<keyword evidence="4" id="KW-0762">Sugar transport</keyword>
<name>A0ABQ2NPM2_9BACI</name>
<dbReference type="Proteomes" id="UP000641206">
    <property type="component" value="Unassembled WGS sequence"/>
</dbReference>
<dbReference type="InterPro" id="IPR004720">
    <property type="entry name" value="PTS_IIB_sorbose-sp"/>
</dbReference>
<evidence type="ECO:0000256" key="3">
    <source>
        <dbReference type="ARBA" id="ARBA00022490"/>
    </source>
</evidence>
<evidence type="ECO:0000256" key="1">
    <source>
        <dbReference type="ARBA" id="ARBA00004496"/>
    </source>
</evidence>
<feature type="domain" description="PTS EIIB type-4" evidence="8">
    <location>
        <begin position="1"/>
        <end position="165"/>
    </location>
</feature>
<reference evidence="10" key="1">
    <citation type="journal article" date="2019" name="Int. J. Syst. Evol. Microbiol.">
        <title>The Global Catalogue of Microorganisms (GCM) 10K type strain sequencing project: providing services to taxonomists for standard genome sequencing and annotation.</title>
        <authorList>
            <consortium name="The Broad Institute Genomics Platform"/>
            <consortium name="The Broad Institute Genome Sequencing Center for Infectious Disease"/>
            <person name="Wu L."/>
            <person name="Ma J."/>
        </authorList>
    </citation>
    <scope>NUCLEOTIDE SEQUENCE [LARGE SCALE GENOMIC DNA]</scope>
    <source>
        <strain evidence="10">CGMCC 1.7693</strain>
    </source>
</reference>
<proteinExistence type="predicted"/>
<gene>
    <name evidence="9" type="ORF">GCM10011346_04910</name>
</gene>
<protein>
    <submittedName>
        <fullName evidence="9">PTS sorbose transporter subunit IIB</fullName>
    </submittedName>
</protein>
<keyword evidence="3" id="KW-0963">Cytoplasm</keyword>
<evidence type="ECO:0000256" key="4">
    <source>
        <dbReference type="ARBA" id="ARBA00022597"/>
    </source>
</evidence>
<keyword evidence="2" id="KW-0813">Transport</keyword>
<dbReference type="RefSeq" id="WP_188732888.1">
    <property type="nucleotide sequence ID" value="NZ_BMLW01000001.1"/>
</dbReference>
<dbReference type="SUPFAM" id="SSF52728">
    <property type="entry name" value="PTS IIb component"/>
    <property type="match status" value="1"/>
</dbReference>
<evidence type="ECO:0000256" key="2">
    <source>
        <dbReference type="ARBA" id="ARBA00022448"/>
    </source>
</evidence>
<dbReference type="EMBL" id="BMLW01000001">
    <property type="protein sequence ID" value="GGP07737.1"/>
    <property type="molecule type" value="Genomic_DNA"/>
</dbReference>
<evidence type="ECO:0000313" key="9">
    <source>
        <dbReference type="EMBL" id="GGP07737.1"/>
    </source>
</evidence>